<sequence>MLENRDLLGDPIPENHGKRGRPAHIPTEENRNKIRLLLALDWKDRQIAQALRITATTMRKHYFVELRQRDEALPALKASRLFGLWKAAIGGNVGAMKELGKIIDAHDLKALAADVREPAKPKRKLGKKEQQIEDAGSVTGKFAPPPAPMRMQ</sequence>
<gene>
    <name evidence="2" type="ORF">A7A08_01697</name>
</gene>
<evidence type="ECO:0000313" key="2">
    <source>
        <dbReference type="EMBL" id="ODA67662.1"/>
    </source>
</evidence>
<dbReference type="EMBL" id="MASI01000003">
    <property type="protein sequence ID" value="ODA67662.1"/>
    <property type="molecule type" value="Genomic_DNA"/>
</dbReference>
<accession>A0A1E2RZS9</accession>
<dbReference type="Proteomes" id="UP000095087">
    <property type="component" value="Unassembled WGS sequence"/>
</dbReference>
<feature type="region of interest" description="Disordered" evidence="1">
    <location>
        <begin position="1"/>
        <end position="27"/>
    </location>
</feature>
<proteinExistence type="predicted"/>
<keyword evidence="3" id="KW-1185">Reference proteome</keyword>
<dbReference type="STRING" id="1177755.A7A08_01697"/>
<comment type="caution">
    <text evidence="2">The sequence shown here is derived from an EMBL/GenBank/DDBJ whole genome shotgun (WGS) entry which is preliminary data.</text>
</comment>
<protein>
    <submittedName>
        <fullName evidence="2">Uncharacterized protein</fullName>
    </submittedName>
</protein>
<evidence type="ECO:0000313" key="3">
    <source>
        <dbReference type="Proteomes" id="UP000095087"/>
    </source>
</evidence>
<reference evidence="2 3" key="1">
    <citation type="submission" date="2016-07" db="EMBL/GenBank/DDBJ databases">
        <title>Draft genome sequence of Methyloligella halotolerans C2T (VKM B-2706T=CCUG 61687T=DSM 25045T), a halotolerant polyhydroxybutyrate accumulating methylotroph.</title>
        <authorList>
            <person name="Vasilenko O.V."/>
            <person name="Doronina N.V."/>
            <person name="Poroshina M.N."/>
            <person name="Tarlachkov S.V."/>
            <person name="Trotsenko Y.A."/>
        </authorList>
    </citation>
    <scope>NUCLEOTIDE SEQUENCE [LARGE SCALE GENOMIC DNA]</scope>
    <source>
        <strain evidence="2 3">VKM B-2706</strain>
    </source>
</reference>
<feature type="compositionally biased region" description="Pro residues" evidence="1">
    <location>
        <begin position="143"/>
        <end position="152"/>
    </location>
</feature>
<name>A0A1E2RZS9_9HYPH</name>
<feature type="region of interest" description="Disordered" evidence="1">
    <location>
        <begin position="118"/>
        <end position="152"/>
    </location>
</feature>
<dbReference type="AlphaFoldDB" id="A0A1E2RZS9"/>
<organism evidence="2 3">
    <name type="scientific">Methyloligella halotolerans</name>
    <dbReference type="NCBI Taxonomy" id="1177755"/>
    <lineage>
        <taxon>Bacteria</taxon>
        <taxon>Pseudomonadati</taxon>
        <taxon>Pseudomonadota</taxon>
        <taxon>Alphaproteobacteria</taxon>
        <taxon>Hyphomicrobiales</taxon>
        <taxon>Hyphomicrobiaceae</taxon>
        <taxon>Methyloligella</taxon>
    </lineage>
</organism>
<feature type="compositionally biased region" description="Basic and acidic residues" evidence="1">
    <location>
        <begin position="1"/>
        <end position="17"/>
    </location>
</feature>
<evidence type="ECO:0000256" key="1">
    <source>
        <dbReference type="SAM" id="MobiDB-lite"/>
    </source>
</evidence>